<evidence type="ECO:0000256" key="2">
    <source>
        <dbReference type="ARBA" id="ARBA00022737"/>
    </source>
</evidence>
<dbReference type="InterPro" id="IPR002110">
    <property type="entry name" value="Ankyrin_rpt"/>
</dbReference>
<evidence type="ECO:0000313" key="7">
    <source>
        <dbReference type="EMBL" id="KAJ8418624.1"/>
    </source>
</evidence>
<dbReference type="GO" id="GO:0007605">
    <property type="term" value="P:sensory perception of sound"/>
    <property type="evidence" value="ECO:0007669"/>
    <property type="project" value="UniProtKB-KW"/>
</dbReference>
<keyword evidence="2" id="KW-0677">Repeat</keyword>
<name>A0AAD7TCU2_9TELE</name>
<keyword evidence="4 5" id="KW-0040">ANK repeat</keyword>
<evidence type="ECO:0000313" key="8">
    <source>
        <dbReference type="Proteomes" id="UP001221898"/>
    </source>
</evidence>
<dbReference type="Gene3D" id="1.25.40.20">
    <property type="entry name" value="Ankyrin repeat-containing domain"/>
    <property type="match status" value="1"/>
</dbReference>
<comment type="subcellular location">
    <subcellularLocation>
        <location evidence="1">Cell projection</location>
        <location evidence="1">Stereocilium</location>
    </subcellularLocation>
</comment>
<feature type="repeat" description="ANK" evidence="5">
    <location>
        <begin position="37"/>
        <end position="69"/>
    </location>
</feature>
<dbReference type="AlphaFoldDB" id="A0AAD7TCU2"/>
<keyword evidence="8" id="KW-1185">Reference proteome</keyword>
<protein>
    <submittedName>
        <fullName evidence="7">Uncharacterized protein</fullName>
    </submittedName>
</protein>
<dbReference type="EMBL" id="JAINUG010000001">
    <property type="protein sequence ID" value="KAJ8418624.1"/>
    <property type="molecule type" value="Genomic_DNA"/>
</dbReference>
<dbReference type="Proteomes" id="UP001221898">
    <property type="component" value="Unassembled WGS sequence"/>
</dbReference>
<dbReference type="GO" id="GO:0051015">
    <property type="term" value="F:actin filament binding"/>
    <property type="evidence" value="ECO:0007669"/>
    <property type="project" value="TreeGrafter"/>
</dbReference>
<dbReference type="GO" id="GO:0051017">
    <property type="term" value="P:actin filament bundle assembly"/>
    <property type="evidence" value="ECO:0007669"/>
    <property type="project" value="TreeGrafter"/>
</dbReference>
<dbReference type="GO" id="GO:0005737">
    <property type="term" value="C:cytoplasm"/>
    <property type="evidence" value="ECO:0007669"/>
    <property type="project" value="TreeGrafter"/>
</dbReference>
<dbReference type="InterPro" id="IPR036770">
    <property type="entry name" value="Ankyrin_rpt-contain_sf"/>
</dbReference>
<reference evidence="7" key="1">
    <citation type="journal article" date="2023" name="Science">
        <title>Genome structures resolve the early diversification of teleost fishes.</title>
        <authorList>
            <person name="Parey E."/>
            <person name="Louis A."/>
            <person name="Montfort J."/>
            <person name="Bouchez O."/>
            <person name="Roques C."/>
            <person name="Iampietro C."/>
            <person name="Lluch J."/>
            <person name="Castinel A."/>
            <person name="Donnadieu C."/>
            <person name="Desvignes T."/>
            <person name="Floi Bucao C."/>
            <person name="Jouanno E."/>
            <person name="Wen M."/>
            <person name="Mejri S."/>
            <person name="Dirks R."/>
            <person name="Jansen H."/>
            <person name="Henkel C."/>
            <person name="Chen W.J."/>
            <person name="Zahm M."/>
            <person name="Cabau C."/>
            <person name="Klopp C."/>
            <person name="Thompson A.W."/>
            <person name="Robinson-Rechavi M."/>
            <person name="Braasch I."/>
            <person name="Lecointre G."/>
            <person name="Bobe J."/>
            <person name="Postlethwait J.H."/>
            <person name="Berthelot C."/>
            <person name="Roest Crollius H."/>
            <person name="Guiguen Y."/>
        </authorList>
    </citation>
    <scope>NUCLEOTIDE SEQUENCE</scope>
    <source>
        <strain evidence="7">NC1722</strain>
    </source>
</reference>
<evidence type="ECO:0000256" key="3">
    <source>
        <dbReference type="ARBA" id="ARBA00022740"/>
    </source>
</evidence>
<dbReference type="PROSITE" id="PS50088">
    <property type="entry name" value="ANK_REPEAT"/>
    <property type="match status" value="1"/>
</dbReference>
<dbReference type="SUPFAM" id="SSF48403">
    <property type="entry name" value="Ankyrin repeat"/>
    <property type="match status" value="1"/>
</dbReference>
<dbReference type="PANTHER" id="PTHR24153">
    <property type="entry name" value="ESPIN"/>
    <property type="match status" value="1"/>
</dbReference>
<evidence type="ECO:0000256" key="1">
    <source>
        <dbReference type="ARBA" id="ARBA00004645"/>
    </source>
</evidence>
<dbReference type="InterPro" id="IPR052420">
    <property type="entry name" value="Espin/Espin-like"/>
</dbReference>
<accession>A0AAD7TCU2</accession>
<evidence type="ECO:0000256" key="5">
    <source>
        <dbReference type="PROSITE-ProRule" id="PRU00023"/>
    </source>
</evidence>
<comment type="caution">
    <text evidence="7">The sequence shown here is derived from an EMBL/GenBank/DDBJ whole genome shotgun (WGS) entry which is preliminary data.</text>
</comment>
<proteinExistence type="predicted"/>
<feature type="region of interest" description="Disordered" evidence="6">
    <location>
        <begin position="109"/>
        <end position="129"/>
    </location>
</feature>
<evidence type="ECO:0000256" key="6">
    <source>
        <dbReference type="SAM" id="MobiDB-lite"/>
    </source>
</evidence>
<dbReference type="GO" id="GO:0032420">
    <property type="term" value="C:stereocilium"/>
    <property type="evidence" value="ECO:0007669"/>
    <property type="project" value="UniProtKB-SubCell"/>
</dbReference>
<gene>
    <name evidence="7" type="ORF">AAFF_G00001230</name>
</gene>
<sequence length="129" mass="14558">MGHYDLVVWLVGASLGGHHRILEQLLSTGAKVIRDDWGGTPLHDATENEEIECFRILLRNEVDPTQCDRDGFTGADLAEHSGHYVCANYIWAMERCPSAADRSLTEIPTEEAAKREHRRLLPLPYRAPH</sequence>
<dbReference type="PANTHER" id="PTHR24153:SF0">
    <property type="entry name" value="ESPIN-LIKE PROTEIN"/>
    <property type="match status" value="1"/>
</dbReference>
<organism evidence="7 8">
    <name type="scientific">Aldrovandia affinis</name>
    <dbReference type="NCBI Taxonomy" id="143900"/>
    <lineage>
        <taxon>Eukaryota</taxon>
        <taxon>Metazoa</taxon>
        <taxon>Chordata</taxon>
        <taxon>Craniata</taxon>
        <taxon>Vertebrata</taxon>
        <taxon>Euteleostomi</taxon>
        <taxon>Actinopterygii</taxon>
        <taxon>Neopterygii</taxon>
        <taxon>Teleostei</taxon>
        <taxon>Notacanthiformes</taxon>
        <taxon>Halosauridae</taxon>
        <taxon>Aldrovandia</taxon>
    </lineage>
</organism>
<evidence type="ECO:0000256" key="4">
    <source>
        <dbReference type="ARBA" id="ARBA00023043"/>
    </source>
</evidence>
<dbReference type="Pfam" id="PF12796">
    <property type="entry name" value="Ank_2"/>
    <property type="match status" value="1"/>
</dbReference>
<keyword evidence="3" id="KW-1009">Hearing</keyword>